<dbReference type="RefSeq" id="WP_133617702.1">
    <property type="nucleotide sequence ID" value="NZ_SNYA01000008.1"/>
</dbReference>
<name>A0A4R6RU45_9MICO</name>
<comment type="caution">
    <text evidence="1">The sequence shown here is derived from an EMBL/GenBank/DDBJ whole genome shotgun (WGS) entry which is preliminary data.</text>
</comment>
<dbReference type="Proteomes" id="UP000295601">
    <property type="component" value="Unassembled WGS sequence"/>
</dbReference>
<gene>
    <name evidence="1" type="ORF">EDF62_3165</name>
</gene>
<dbReference type="EMBL" id="SNYA01000008">
    <property type="protein sequence ID" value="TDP89867.1"/>
    <property type="molecule type" value="Genomic_DNA"/>
</dbReference>
<keyword evidence="2" id="KW-1185">Reference proteome</keyword>
<evidence type="ECO:0000313" key="2">
    <source>
        <dbReference type="Proteomes" id="UP000295601"/>
    </source>
</evidence>
<evidence type="ECO:0000313" key="1">
    <source>
        <dbReference type="EMBL" id="TDP89867.1"/>
    </source>
</evidence>
<organism evidence="1 2">
    <name type="scientific">Leucobacter luti</name>
    <dbReference type="NCBI Taxonomy" id="340320"/>
    <lineage>
        <taxon>Bacteria</taxon>
        <taxon>Bacillati</taxon>
        <taxon>Actinomycetota</taxon>
        <taxon>Actinomycetes</taxon>
        <taxon>Micrococcales</taxon>
        <taxon>Microbacteriaceae</taxon>
        <taxon>Leucobacter</taxon>
    </lineage>
</organism>
<reference evidence="1 2" key="1">
    <citation type="submission" date="2019-03" db="EMBL/GenBank/DDBJ databases">
        <title>Genomic analyses of the natural microbiome of Caenorhabditis elegans.</title>
        <authorList>
            <person name="Samuel B."/>
        </authorList>
    </citation>
    <scope>NUCLEOTIDE SEQUENCE [LARGE SCALE GENOMIC DNA]</scope>
    <source>
        <strain evidence="1 2">JUb18</strain>
    </source>
</reference>
<dbReference type="Gene3D" id="3.40.50.2000">
    <property type="entry name" value="Glycogen Phosphorylase B"/>
    <property type="match status" value="1"/>
</dbReference>
<sequence length="409" mass="43396">MTSLFSRFAGWAVAHRSKLPQWAQRLMESAARNPDGLVGKLSARLMGSGGDAAVTSVPDAEIRVYVAPTNYAGQGYLWARALESADSRIGARNMAIDLPGGYAFLADTLVPIAAVNASADWAAAEWAAVRQFTHVLFEAERPIFGKQFGRNIHAEVAALEAAGISVAFLGHGTDVRDPDHHMELTPWSPYGEDPRTPVLRTDAQANIALLEQLRRPTFISTPDLAADLPWAVWCPVVVDTARFTAADSAFATDGERIRVIHASSNPLQKGSDRIEPALAPLIESGEIEYELITATPAAEMPGVFAAADIVLDQFRVGSYGVAACEAMAAGRVVVGHVLPSVRARILRDTGLELPIVEATPDTLHDVIAALLADPVAARAAAAAGPEYVSGVHSGAMSAAALIHHWVDPV</sequence>
<proteinExistence type="predicted"/>
<accession>A0A4R6RU45</accession>
<evidence type="ECO:0008006" key="3">
    <source>
        <dbReference type="Google" id="ProtNLM"/>
    </source>
</evidence>
<dbReference type="SUPFAM" id="SSF53756">
    <property type="entry name" value="UDP-Glycosyltransferase/glycogen phosphorylase"/>
    <property type="match status" value="1"/>
</dbReference>
<dbReference type="OrthoDB" id="9809622at2"/>
<protein>
    <recommendedName>
        <fullName evidence="3">Glycosyltransferase involved in cell wall biosynthesis</fullName>
    </recommendedName>
</protein>
<dbReference type="AlphaFoldDB" id="A0A4R6RU45"/>